<evidence type="ECO:0000256" key="1">
    <source>
        <dbReference type="SAM" id="MobiDB-lite"/>
    </source>
</evidence>
<dbReference type="InterPro" id="IPR011741">
    <property type="entry name" value="Phg_2220_C"/>
</dbReference>
<name>A0A1I1TNE0_9LACO</name>
<evidence type="ECO:0000313" key="3">
    <source>
        <dbReference type="EMBL" id="SFD60246.1"/>
    </source>
</evidence>
<dbReference type="Gene3D" id="1.10.10.10">
    <property type="entry name" value="Winged helix-like DNA-binding domain superfamily/Winged helix DNA-binding domain"/>
    <property type="match status" value="1"/>
</dbReference>
<evidence type="ECO:0000313" key="4">
    <source>
        <dbReference type="Proteomes" id="UP000199599"/>
    </source>
</evidence>
<feature type="region of interest" description="Disordered" evidence="1">
    <location>
        <begin position="127"/>
        <end position="167"/>
    </location>
</feature>
<feature type="domain" description="Phage conserved hypothetical protein C-terminal" evidence="2">
    <location>
        <begin position="185"/>
        <end position="257"/>
    </location>
</feature>
<dbReference type="AlphaFoldDB" id="A0A1I1TNE0"/>
<organism evidence="3 4">
    <name type="scientific">Lactobacillus bombicola</name>
    <dbReference type="NCBI Taxonomy" id="1505723"/>
    <lineage>
        <taxon>Bacteria</taxon>
        <taxon>Bacillati</taxon>
        <taxon>Bacillota</taxon>
        <taxon>Bacilli</taxon>
        <taxon>Lactobacillales</taxon>
        <taxon>Lactobacillaceae</taxon>
        <taxon>Lactobacillus</taxon>
    </lineage>
</organism>
<dbReference type="Pfam" id="PF09524">
    <property type="entry name" value="Phg_2220_C"/>
    <property type="match status" value="1"/>
</dbReference>
<sequence length="289" mass="32741">MQKRILLLIKLGSDHMTEVLNGSKAFLMIPASSAHDKSLLKHPKAILLLGEIVSMLNVTGVFYINNTTLSKRLDCSTRTIIRYLDILESHKLIKRKNIKNENGDIDHRKIYAGEKLAKSFTLGWESTSEDMSDTPRDTHVTTPHDTHVTTPVTHMSPKESINKENNNNRNIYSSAKAEPAIYKEVIDYLNEKAGTKYKSTSKATQRLINARVNDGFNIPDFKKVIDTKCAQWRGDKKMAKYLRPETLFGTKFEGYLNEKTPNVLQHADFAPDAFTNGEIEGVNEDELPF</sequence>
<dbReference type="NCBIfam" id="TIGR02220">
    <property type="entry name" value="phg_TIGR02220"/>
    <property type="match status" value="1"/>
</dbReference>
<protein>
    <recommendedName>
        <fullName evidence="2">Phage conserved hypothetical protein C-terminal domain-containing protein</fullName>
    </recommendedName>
</protein>
<feature type="compositionally biased region" description="Basic and acidic residues" evidence="1">
    <location>
        <begin position="133"/>
        <end position="147"/>
    </location>
</feature>
<gene>
    <name evidence="3" type="ORF">SAMN04487792_1529</name>
</gene>
<dbReference type="STRING" id="1505723.SAMN04487792_1529"/>
<evidence type="ECO:0000259" key="2">
    <source>
        <dbReference type="Pfam" id="PF09524"/>
    </source>
</evidence>
<dbReference type="InterPro" id="IPR036388">
    <property type="entry name" value="WH-like_DNA-bd_sf"/>
</dbReference>
<dbReference type="EMBL" id="FOMN01000011">
    <property type="protein sequence ID" value="SFD60246.1"/>
    <property type="molecule type" value="Genomic_DNA"/>
</dbReference>
<reference evidence="4" key="1">
    <citation type="submission" date="2016-10" db="EMBL/GenBank/DDBJ databases">
        <authorList>
            <person name="Varghese N."/>
            <person name="Submissions S."/>
        </authorList>
    </citation>
    <scope>NUCLEOTIDE SEQUENCE [LARGE SCALE GENOMIC DNA]</scope>
    <source>
        <strain evidence="4">R-53102</strain>
    </source>
</reference>
<accession>A0A1I1TNE0</accession>
<dbReference type="Proteomes" id="UP000199599">
    <property type="component" value="Unassembled WGS sequence"/>
</dbReference>
<proteinExistence type="predicted"/>
<dbReference type="Pfam" id="PF13730">
    <property type="entry name" value="HTH_36"/>
    <property type="match status" value="1"/>
</dbReference>